<sequence>MATNSPNPLPFAEPPYLRGLPSPYYTASHLAFQKKARAFIYENLSRHALDYERDGIVPQHVFDTFAKNNMLIPNLPSPLPVQWLKRLGIHDILGVKVEEWDYLHTGIYLDEMGRSGIAGPSASLTAGMAYGIPPLVKYASPELQERVLPDLLTGKARSCIAITEPDAGSDVANITTVAEKSPDGKEYIINGTKKWITNGIWAEYSTMAVRTGSPGSGAAGLSLLVVPLKNYPGVSMRPIKVCGTETSGTTYIELDDVRVPVSNLVGTEGAGMKYIMTNFNHERLSIAVGATRQARVALSTAFDYVLKREAFSKPLITQPVVRHRLAKAGAELESLSAWIEQFLFQMTKLKKEDADRELGGLTAMAKAKAGMVLNECSQTAMLLFGGNGLTRTGQGELIERIYRDVPTSRIPGGSEDVLLDLAVRQLVKIYEAGRKRLERDAHI</sequence>
<dbReference type="GO" id="GO:0050660">
    <property type="term" value="F:flavin adenine dinucleotide binding"/>
    <property type="evidence" value="ECO:0007669"/>
    <property type="project" value="InterPro"/>
</dbReference>
<keyword evidence="11" id="KW-1185">Reference proteome</keyword>
<evidence type="ECO:0000259" key="8">
    <source>
        <dbReference type="Pfam" id="PF02770"/>
    </source>
</evidence>
<evidence type="ECO:0000256" key="6">
    <source>
        <dbReference type="RuleBase" id="RU362125"/>
    </source>
</evidence>
<comment type="similarity">
    <text evidence="2 6">Belongs to the acyl-CoA dehydrogenase family.</text>
</comment>
<dbReference type="RefSeq" id="XP_040730108.1">
    <property type="nucleotide sequence ID" value="XM_040873658.1"/>
</dbReference>
<keyword evidence="4 6" id="KW-0274">FAD</keyword>
<dbReference type="EMBL" id="MIKG01000002">
    <property type="protein sequence ID" value="RAO65591.1"/>
    <property type="molecule type" value="Genomic_DNA"/>
</dbReference>
<keyword evidence="5 6" id="KW-0560">Oxidoreductase</keyword>
<dbReference type="Proteomes" id="UP000249363">
    <property type="component" value="Unassembled WGS sequence"/>
</dbReference>
<dbReference type="InterPro" id="IPR013786">
    <property type="entry name" value="AcylCoA_DH/ox_N"/>
</dbReference>
<feature type="domain" description="Acyl-CoA dehydrogenase/oxidase C-terminal" evidence="7">
    <location>
        <begin position="269"/>
        <end position="426"/>
    </location>
</feature>
<feature type="domain" description="Acyl-CoA oxidase/dehydrogenase middle" evidence="8">
    <location>
        <begin position="159"/>
        <end position="257"/>
    </location>
</feature>
<comment type="cofactor">
    <cofactor evidence="1 6">
        <name>FAD</name>
        <dbReference type="ChEBI" id="CHEBI:57692"/>
    </cofactor>
</comment>
<evidence type="ECO:0000256" key="1">
    <source>
        <dbReference type="ARBA" id="ARBA00001974"/>
    </source>
</evidence>
<dbReference type="Gene3D" id="1.10.540.10">
    <property type="entry name" value="Acyl-CoA dehydrogenase/oxidase, N-terminal domain"/>
    <property type="match status" value="1"/>
</dbReference>
<dbReference type="GO" id="GO:0005737">
    <property type="term" value="C:cytoplasm"/>
    <property type="evidence" value="ECO:0007669"/>
    <property type="project" value="TreeGrafter"/>
</dbReference>
<dbReference type="GeneID" id="63790820"/>
<evidence type="ECO:0000256" key="4">
    <source>
        <dbReference type="ARBA" id="ARBA00022827"/>
    </source>
</evidence>
<dbReference type="GO" id="GO:0033539">
    <property type="term" value="P:fatty acid beta-oxidation using acyl-CoA dehydrogenase"/>
    <property type="evidence" value="ECO:0007669"/>
    <property type="project" value="TreeGrafter"/>
</dbReference>
<dbReference type="Pfam" id="PF00441">
    <property type="entry name" value="Acyl-CoA_dh_1"/>
    <property type="match status" value="1"/>
</dbReference>
<evidence type="ECO:0000256" key="2">
    <source>
        <dbReference type="ARBA" id="ARBA00009347"/>
    </source>
</evidence>
<name>A0A364KPZ9_TALAM</name>
<dbReference type="InterPro" id="IPR009075">
    <property type="entry name" value="AcylCo_DH/oxidase_C"/>
</dbReference>
<organism evidence="10 11">
    <name type="scientific">Talaromyces amestolkiae</name>
    <dbReference type="NCBI Taxonomy" id="1196081"/>
    <lineage>
        <taxon>Eukaryota</taxon>
        <taxon>Fungi</taxon>
        <taxon>Dikarya</taxon>
        <taxon>Ascomycota</taxon>
        <taxon>Pezizomycotina</taxon>
        <taxon>Eurotiomycetes</taxon>
        <taxon>Eurotiomycetidae</taxon>
        <taxon>Eurotiales</taxon>
        <taxon>Trichocomaceae</taxon>
        <taxon>Talaromyces</taxon>
        <taxon>Talaromyces sect. Talaromyces</taxon>
    </lineage>
</organism>
<comment type="caution">
    <text evidence="10">The sequence shown here is derived from an EMBL/GenBank/DDBJ whole genome shotgun (WGS) entry which is preliminary data.</text>
</comment>
<evidence type="ECO:0000256" key="5">
    <source>
        <dbReference type="ARBA" id="ARBA00023002"/>
    </source>
</evidence>
<evidence type="ECO:0000313" key="11">
    <source>
        <dbReference type="Proteomes" id="UP000249363"/>
    </source>
</evidence>
<evidence type="ECO:0008006" key="12">
    <source>
        <dbReference type="Google" id="ProtNLM"/>
    </source>
</evidence>
<dbReference type="SUPFAM" id="SSF47203">
    <property type="entry name" value="Acyl-CoA dehydrogenase C-terminal domain-like"/>
    <property type="match status" value="1"/>
</dbReference>
<dbReference type="InterPro" id="IPR009100">
    <property type="entry name" value="AcylCoA_DH/oxidase_NM_dom_sf"/>
</dbReference>
<dbReference type="OrthoDB" id="10254877at2759"/>
<dbReference type="InterPro" id="IPR036250">
    <property type="entry name" value="AcylCo_DH-like_C"/>
</dbReference>
<evidence type="ECO:0000313" key="10">
    <source>
        <dbReference type="EMBL" id="RAO65591.1"/>
    </source>
</evidence>
<reference evidence="10 11" key="1">
    <citation type="journal article" date="2017" name="Biotechnol. Biofuels">
        <title>Differential beta-glucosidase expression as a function of carbon source availability in Talaromyces amestolkiae: a genomic and proteomic approach.</title>
        <authorList>
            <person name="de Eugenio L.I."/>
            <person name="Mendez-Liter J.A."/>
            <person name="Nieto-Dominguez M."/>
            <person name="Alonso L."/>
            <person name="Gil-Munoz J."/>
            <person name="Barriuso J."/>
            <person name="Prieto A."/>
            <person name="Martinez M.J."/>
        </authorList>
    </citation>
    <scope>NUCLEOTIDE SEQUENCE [LARGE SCALE GENOMIC DNA]</scope>
    <source>
        <strain evidence="10 11">CIB</strain>
    </source>
</reference>
<proteinExistence type="inferred from homology"/>
<dbReference type="Pfam" id="PF02771">
    <property type="entry name" value="Acyl-CoA_dh_N"/>
    <property type="match status" value="1"/>
</dbReference>
<keyword evidence="3 6" id="KW-0285">Flavoprotein</keyword>
<dbReference type="PANTHER" id="PTHR48083:SF15">
    <property type="entry name" value="ACYL-COA DEHYDROGENASE APDG"/>
    <property type="match status" value="1"/>
</dbReference>
<dbReference type="AlphaFoldDB" id="A0A364KPZ9"/>
<dbReference type="InterPro" id="IPR006091">
    <property type="entry name" value="Acyl-CoA_Oxase/DH_mid-dom"/>
</dbReference>
<dbReference type="InterPro" id="IPR046373">
    <property type="entry name" value="Acyl-CoA_Oxase/DH_mid-dom_sf"/>
</dbReference>
<feature type="domain" description="Acyl-CoA dehydrogenase/oxidase N-terminal" evidence="9">
    <location>
        <begin position="26"/>
        <end position="155"/>
    </location>
</feature>
<dbReference type="InterPro" id="IPR037069">
    <property type="entry name" value="AcylCoA_DH/ox_N_sf"/>
</dbReference>
<dbReference type="Gene3D" id="1.20.140.10">
    <property type="entry name" value="Butyryl-CoA Dehydrogenase, subunit A, domain 3"/>
    <property type="match status" value="1"/>
</dbReference>
<dbReference type="Pfam" id="PF02770">
    <property type="entry name" value="Acyl-CoA_dh_M"/>
    <property type="match status" value="1"/>
</dbReference>
<dbReference type="PANTHER" id="PTHR48083">
    <property type="entry name" value="MEDIUM-CHAIN SPECIFIC ACYL-COA DEHYDROGENASE, MITOCHONDRIAL-RELATED"/>
    <property type="match status" value="1"/>
</dbReference>
<dbReference type="SUPFAM" id="SSF56645">
    <property type="entry name" value="Acyl-CoA dehydrogenase NM domain-like"/>
    <property type="match status" value="1"/>
</dbReference>
<evidence type="ECO:0000256" key="3">
    <source>
        <dbReference type="ARBA" id="ARBA00022630"/>
    </source>
</evidence>
<dbReference type="Gene3D" id="2.40.110.10">
    <property type="entry name" value="Butyryl-CoA Dehydrogenase, subunit A, domain 2"/>
    <property type="match status" value="1"/>
</dbReference>
<dbReference type="STRING" id="1196081.A0A364KPZ9"/>
<dbReference type="GO" id="GO:0003995">
    <property type="term" value="F:acyl-CoA dehydrogenase activity"/>
    <property type="evidence" value="ECO:0007669"/>
    <property type="project" value="TreeGrafter"/>
</dbReference>
<gene>
    <name evidence="10" type="ORF">BHQ10_001603</name>
</gene>
<protein>
    <recommendedName>
        <fullName evidence="12">Acyl-CoA dehydrogenase</fullName>
    </recommendedName>
</protein>
<accession>A0A364KPZ9</accession>
<dbReference type="InterPro" id="IPR050741">
    <property type="entry name" value="Acyl-CoA_dehydrogenase"/>
</dbReference>
<evidence type="ECO:0000259" key="7">
    <source>
        <dbReference type="Pfam" id="PF00441"/>
    </source>
</evidence>
<evidence type="ECO:0000259" key="9">
    <source>
        <dbReference type="Pfam" id="PF02771"/>
    </source>
</evidence>